<dbReference type="AlphaFoldDB" id="A0A5J9UTC9"/>
<organism evidence="2 3">
    <name type="scientific">Eragrostis curvula</name>
    <name type="common">weeping love grass</name>
    <dbReference type="NCBI Taxonomy" id="38414"/>
    <lineage>
        <taxon>Eukaryota</taxon>
        <taxon>Viridiplantae</taxon>
        <taxon>Streptophyta</taxon>
        <taxon>Embryophyta</taxon>
        <taxon>Tracheophyta</taxon>
        <taxon>Spermatophyta</taxon>
        <taxon>Magnoliopsida</taxon>
        <taxon>Liliopsida</taxon>
        <taxon>Poales</taxon>
        <taxon>Poaceae</taxon>
        <taxon>PACMAD clade</taxon>
        <taxon>Chloridoideae</taxon>
        <taxon>Eragrostideae</taxon>
        <taxon>Eragrostidinae</taxon>
        <taxon>Eragrostis</taxon>
    </lineage>
</organism>
<reference evidence="2 3" key="1">
    <citation type="journal article" date="2019" name="Sci. Rep.">
        <title>A high-quality genome of Eragrostis curvula grass provides insights into Poaceae evolution and supports new strategies to enhance forage quality.</title>
        <authorList>
            <person name="Carballo J."/>
            <person name="Santos B.A.C.M."/>
            <person name="Zappacosta D."/>
            <person name="Garbus I."/>
            <person name="Selva J.P."/>
            <person name="Gallo C.A."/>
            <person name="Diaz A."/>
            <person name="Albertini E."/>
            <person name="Caccamo M."/>
            <person name="Echenique V."/>
        </authorList>
    </citation>
    <scope>NUCLEOTIDE SEQUENCE [LARGE SCALE GENOMIC DNA]</scope>
    <source>
        <strain evidence="3">cv. Victoria</strain>
        <tissue evidence="2">Leaf</tissue>
    </source>
</reference>
<sequence length="63" mass="6775">MLRRCLKSLRRTWIDVLEEGAVVVWPFGGPSEAPIHLQRAPLPAAAAAARRRHDGGEADGSTG</sequence>
<gene>
    <name evidence="2" type="ORF">EJB05_29571</name>
</gene>
<dbReference type="Gramene" id="TVU26993">
    <property type="protein sequence ID" value="TVU26993"/>
    <property type="gene ID" value="EJB05_29571"/>
</dbReference>
<feature type="region of interest" description="Disordered" evidence="1">
    <location>
        <begin position="44"/>
        <end position="63"/>
    </location>
</feature>
<comment type="caution">
    <text evidence="2">The sequence shown here is derived from an EMBL/GenBank/DDBJ whole genome shotgun (WGS) entry which is preliminary data.</text>
</comment>
<evidence type="ECO:0000313" key="3">
    <source>
        <dbReference type="Proteomes" id="UP000324897"/>
    </source>
</evidence>
<proteinExistence type="predicted"/>
<dbReference type="Proteomes" id="UP000324897">
    <property type="component" value="Chromosome 2"/>
</dbReference>
<evidence type="ECO:0000313" key="2">
    <source>
        <dbReference type="EMBL" id="TVU26993.1"/>
    </source>
</evidence>
<dbReference type="EMBL" id="RWGY01000013">
    <property type="protein sequence ID" value="TVU26993.1"/>
    <property type="molecule type" value="Genomic_DNA"/>
</dbReference>
<evidence type="ECO:0000256" key="1">
    <source>
        <dbReference type="SAM" id="MobiDB-lite"/>
    </source>
</evidence>
<accession>A0A5J9UTC9</accession>
<name>A0A5J9UTC9_9POAL</name>
<keyword evidence="3" id="KW-1185">Reference proteome</keyword>
<protein>
    <submittedName>
        <fullName evidence="2">Uncharacterized protein</fullName>
    </submittedName>
</protein>